<dbReference type="GO" id="GO:0030246">
    <property type="term" value="F:carbohydrate binding"/>
    <property type="evidence" value="ECO:0007669"/>
    <property type="project" value="UniProtKB-UniRule"/>
</dbReference>
<evidence type="ECO:0000313" key="3">
    <source>
        <dbReference type="EMBL" id="KAJ3486158.1"/>
    </source>
</evidence>
<protein>
    <recommendedName>
        <fullName evidence="1">Galectin</fullName>
    </recommendedName>
</protein>
<feature type="domain" description="Galectin" evidence="2">
    <location>
        <begin position="187"/>
        <end position="332"/>
    </location>
</feature>
<dbReference type="PANTHER" id="PTHR11346">
    <property type="entry name" value="GALECTIN"/>
    <property type="match status" value="1"/>
</dbReference>
<evidence type="ECO:0000256" key="1">
    <source>
        <dbReference type="RuleBase" id="RU102079"/>
    </source>
</evidence>
<dbReference type="GO" id="GO:0016936">
    <property type="term" value="F:galactoside binding"/>
    <property type="evidence" value="ECO:0007669"/>
    <property type="project" value="TreeGrafter"/>
</dbReference>
<evidence type="ECO:0000259" key="2">
    <source>
        <dbReference type="PROSITE" id="PS51304"/>
    </source>
</evidence>
<dbReference type="InterPro" id="IPR013320">
    <property type="entry name" value="ConA-like_dom_sf"/>
</dbReference>
<keyword evidence="1" id="KW-0430">Lectin</keyword>
<dbReference type="Gene3D" id="2.60.120.200">
    <property type="match status" value="2"/>
</dbReference>
<name>A0AAD5V4W5_9APHY</name>
<keyword evidence="4" id="KW-1185">Reference proteome</keyword>
<feature type="domain" description="Galectin" evidence="2">
    <location>
        <begin position="10"/>
        <end position="151"/>
    </location>
</feature>
<sequence>MATFTVPIDNKHLLTASLRDGAVVDLNASTTLLRPDTSATLDNSSLNLISDNDDILLTMAFRRKNKTVILNSRPANGVWGNEEHFSFGESFTEGRTCDMSVAVRGSTYLILVEGSLRYTYAQRLDAPITGVSYTKNRDMTTAIFGDSIDVKVINALPPPGKPPQFYTFGLCSPDSDPTQYFPLSIGNTRTLDSPLSQNQIIYFNSNTTFLTPDRGTGIDNTSLNLLSGSNDILLTISFCRSKKTIVFNACGPGGSWDREEVISSNGLFRENEPTSVVVFNGTSSFDIYIAGVYHYEFEKRFNKEVTGVKYLRNKGMTTQIFAETIGVTVDDV</sequence>
<accession>A0AAD5V4W5</accession>
<comment type="caution">
    <text evidence="3">The sequence shown here is derived from an EMBL/GenBank/DDBJ whole genome shotgun (WGS) entry which is preliminary data.</text>
</comment>
<dbReference type="PANTHER" id="PTHR11346:SF176">
    <property type="entry name" value="32 KDA BETA-GALACTOSIDE-BINDING LECTIN LEC-3"/>
    <property type="match status" value="1"/>
</dbReference>
<dbReference type="SMART" id="SM00276">
    <property type="entry name" value="GLECT"/>
    <property type="match status" value="2"/>
</dbReference>
<dbReference type="Proteomes" id="UP001212997">
    <property type="component" value="Unassembled WGS sequence"/>
</dbReference>
<gene>
    <name evidence="3" type="ORF">NLI96_g4447</name>
</gene>
<proteinExistence type="predicted"/>
<dbReference type="Pfam" id="PF00337">
    <property type="entry name" value="Gal-bind_lectin"/>
    <property type="match status" value="2"/>
</dbReference>
<evidence type="ECO:0000313" key="4">
    <source>
        <dbReference type="Proteomes" id="UP001212997"/>
    </source>
</evidence>
<dbReference type="InterPro" id="IPR001079">
    <property type="entry name" value="Galectin_CRD"/>
</dbReference>
<dbReference type="InterPro" id="IPR044156">
    <property type="entry name" value="Galectin-like"/>
</dbReference>
<dbReference type="SUPFAM" id="SSF49899">
    <property type="entry name" value="Concanavalin A-like lectins/glucanases"/>
    <property type="match status" value="2"/>
</dbReference>
<dbReference type="AlphaFoldDB" id="A0AAD5V4W5"/>
<dbReference type="PROSITE" id="PS51304">
    <property type="entry name" value="GALECTIN"/>
    <property type="match status" value="2"/>
</dbReference>
<dbReference type="SMART" id="SM00908">
    <property type="entry name" value="Gal-bind_lectin"/>
    <property type="match status" value="2"/>
</dbReference>
<organism evidence="3 4">
    <name type="scientific">Meripilus lineatus</name>
    <dbReference type="NCBI Taxonomy" id="2056292"/>
    <lineage>
        <taxon>Eukaryota</taxon>
        <taxon>Fungi</taxon>
        <taxon>Dikarya</taxon>
        <taxon>Basidiomycota</taxon>
        <taxon>Agaricomycotina</taxon>
        <taxon>Agaricomycetes</taxon>
        <taxon>Polyporales</taxon>
        <taxon>Meripilaceae</taxon>
        <taxon>Meripilus</taxon>
    </lineage>
</organism>
<dbReference type="EMBL" id="JANAWD010000130">
    <property type="protein sequence ID" value="KAJ3486158.1"/>
    <property type="molecule type" value="Genomic_DNA"/>
</dbReference>
<reference evidence="3" key="1">
    <citation type="submission" date="2022-07" db="EMBL/GenBank/DDBJ databases">
        <title>Genome Sequence of Physisporinus lineatus.</title>
        <authorList>
            <person name="Buettner E."/>
        </authorList>
    </citation>
    <scope>NUCLEOTIDE SEQUENCE</scope>
    <source>
        <strain evidence="3">VT162</strain>
    </source>
</reference>